<sequence length="99" mass="11225">MARKRKAKGTCKCGSDLHSSPFEASCPLYIPVDNRPTTTTVCVSANGRFKFPDYRVVIHQAVKTSSMITCRAMWLLHAFFAKLWSERVPLPPVDERLVR</sequence>
<evidence type="ECO:0000313" key="1">
    <source>
        <dbReference type="EMBL" id="CAK9017997.1"/>
    </source>
</evidence>
<gene>
    <name evidence="1" type="ORF">SCF082_LOCUS13903</name>
</gene>
<reference evidence="1 2" key="1">
    <citation type="submission" date="2024-02" db="EMBL/GenBank/DDBJ databases">
        <authorList>
            <person name="Chen Y."/>
            <person name="Shah S."/>
            <person name="Dougan E. K."/>
            <person name="Thang M."/>
            <person name="Chan C."/>
        </authorList>
    </citation>
    <scope>NUCLEOTIDE SEQUENCE [LARGE SCALE GENOMIC DNA]</scope>
</reference>
<name>A0ABP0JU73_9DINO</name>
<evidence type="ECO:0000313" key="2">
    <source>
        <dbReference type="Proteomes" id="UP001642464"/>
    </source>
</evidence>
<accession>A0ABP0JU73</accession>
<protein>
    <submittedName>
        <fullName evidence="1">Uncharacterized protein</fullName>
    </submittedName>
</protein>
<comment type="caution">
    <text evidence="1">The sequence shown here is derived from an EMBL/GenBank/DDBJ whole genome shotgun (WGS) entry which is preliminary data.</text>
</comment>
<proteinExistence type="predicted"/>
<keyword evidence="2" id="KW-1185">Reference proteome</keyword>
<dbReference type="EMBL" id="CAXAMM010008644">
    <property type="protein sequence ID" value="CAK9017997.1"/>
    <property type="molecule type" value="Genomic_DNA"/>
</dbReference>
<dbReference type="Proteomes" id="UP001642464">
    <property type="component" value="Unassembled WGS sequence"/>
</dbReference>
<organism evidence="1 2">
    <name type="scientific">Durusdinium trenchii</name>
    <dbReference type="NCBI Taxonomy" id="1381693"/>
    <lineage>
        <taxon>Eukaryota</taxon>
        <taxon>Sar</taxon>
        <taxon>Alveolata</taxon>
        <taxon>Dinophyceae</taxon>
        <taxon>Suessiales</taxon>
        <taxon>Symbiodiniaceae</taxon>
        <taxon>Durusdinium</taxon>
    </lineage>
</organism>